<comment type="caution">
    <text evidence="3">The sequence shown here is derived from an EMBL/GenBank/DDBJ whole genome shotgun (WGS) entry which is preliminary data.</text>
</comment>
<accession>A0ABD6ETS8</accession>
<name>A0ABD6ETS8_9BILA</name>
<dbReference type="Gene3D" id="1.25.40.20">
    <property type="entry name" value="Ankyrin repeat-containing domain"/>
    <property type="match status" value="1"/>
</dbReference>
<protein>
    <submittedName>
        <fullName evidence="3">Uncharacterized protein</fullName>
    </submittedName>
</protein>
<feature type="repeat" description="ANK" evidence="1">
    <location>
        <begin position="5"/>
        <end position="37"/>
    </location>
</feature>
<dbReference type="Proteomes" id="UP001608902">
    <property type="component" value="Unassembled WGS sequence"/>
</dbReference>
<feature type="region of interest" description="Disordered" evidence="2">
    <location>
        <begin position="92"/>
        <end position="119"/>
    </location>
</feature>
<organism evidence="3 4">
    <name type="scientific">Gnathostoma spinigerum</name>
    <dbReference type="NCBI Taxonomy" id="75299"/>
    <lineage>
        <taxon>Eukaryota</taxon>
        <taxon>Metazoa</taxon>
        <taxon>Ecdysozoa</taxon>
        <taxon>Nematoda</taxon>
        <taxon>Chromadorea</taxon>
        <taxon>Rhabditida</taxon>
        <taxon>Spirurina</taxon>
        <taxon>Gnathostomatomorpha</taxon>
        <taxon>Gnathostomatoidea</taxon>
        <taxon>Gnathostomatidae</taxon>
        <taxon>Gnathostoma</taxon>
    </lineage>
</organism>
<reference evidence="3 4" key="1">
    <citation type="submission" date="2024-08" db="EMBL/GenBank/DDBJ databases">
        <title>Gnathostoma spinigerum genome.</title>
        <authorList>
            <person name="Gonzalez-Bertolin B."/>
            <person name="Monzon S."/>
            <person name="Zaballos A."/>
            <person name="Jimenez P."/>
            <person name="Dekumyoy P."/>
            <person name="Varona S."/>
            <person name="Cuesta I."/>
            <person name="Sumanam S."/>
            <person name="Adisakwattana P."/>
            <person name="Gasser R.B."/>
            <person name="Hernandez-Gonzalez A."/>
            <person name="Young N.D."/>
            <person name="Perteguer M.J."/>
        </authorList>
    </citation>
    <scope>NUCLEOTIDE SEQUENCE [LARGE SCALE GENOMIC DNA]</scope>
    <source>
        <strain evidence="3">AL3</strain>
        <tissue evidence="3">Liver</tissue>
    </source>
</reference>
<proteinExistence type="predicted"/>
<dbReference type="Pfam" id="PF00023">
    <property type="entry name" value="Ank"/>
    <property type="match status" value="1"/>
</dbReference>
<evidence type="ECO:0000256" key="2">
    <source>
        <dbReference type="SAM" id="MobiDB-lite"/>
    </source>
</evidence>
<evidence type="ECO:0000313" key="4">
    <source>
        <dbReference type="Proteomes" id="UP001608902"/>
    </source>
</evidence>
<dbReference type="SUPFAM" id="SSF48403">
    <property type="entry name" value="Ankyrin repeat"/>
    <property type="match status" value="1"/>
</dbReference>
<dbReference type="EMBL" id="JBGFUD010009949">
    <property type="protein sequence ID" value="MFH4982726.1"/>
    <property type="molecule type" value="Genomic_DNA"/>
</dbReference>
<feature type="compositionally biased region" description="Polar residues" evidence="2">
    <location>
        <begin position="109"/>
        <end position="119"/>
    </location>
</feature>
<dbReference type="PROSITE" id="PS50088">
    <property type="entry name" value="ANK_REPEAT"/>
    <property type="match status" value="1"/>
</dbReference>
<gene>
    <name evidence="3" type="ORF">AB6A40_009435</name>
</gene>
<sequence>MITSDYRTALHWAAYRGHFWIVNLLVEAGFDPNALTLDQRTAIDLTSDDSVRDLLMHPHNNLRTHDRGKSGIPQLTVRKEHSGARTLHLNGGEVERDTGRRRSMEYGSPLSSASPTSKNIFHYGRRDSLNRTRYLLVKNRTEDSKDSYKRVTLPGSGIEDEENAVNNMKVTIEKAMKMGHVSEVLVLPGQVPVTSAEQIKMFGDNQKVEVVFTKPTVEVTLYIFH</sequence>
<dbReference type="AlphaFoldDB" id="A0ABD6ETS8"/>
<keyword evidence="1" id="KW-0040">ANK repeat</keyword>
<feature type="compositionally biased region" description="Basic and acidic residues" evidence="2">
    <location>
        <begin position="93"/>
        <end position="104"/>
    </location>
</feature>
<dbReference type="PROSITE" id="PS50297">
    <property type="entry name" value="ANK_REP_REGION"/>
    <property type="match status" value="1"/>
</dbReference>
<evidence type="ECO:0000313" key="3">
    <source>
        <dbReference type="EMBL" id="MFH4982726.1"/>
    </source>
</evidence>
<dbReference type="SMART" id="SM00248">
    <property type="entry name" value="ANK"/>
    <property type="match status" value="1"/>
</dbReference>
<dbReference type="InterPro" id="IPR002110">
    <property type="entry name" value="Ankyrin_rpt"/>
</dbReference>
<evidence type="ECO:0000256" key="1">
    <source>
        <dbReference type="PROSITE-ProRule" id="PRU00023"/>
    </source>
</evidence>
<keyword evidence="4" id="KW-1185">Reference proteome</keyword>
<dbReference type="InterPro" id="IPR036770">
    <property type="entry name" value="Ankyrin_rpt-contain_sf"/>
</dbReference>